<feature type="chain" id="PRO_5042919402" description="Extracellular membrane protein CFEM domain-containing protein" evidence="2">
    <location>
        <begin position="17"/>
        <end position="266"/>
    </location>
</feature>
<name>A0AAN7TJB6_9PEZI</name>
<sequence length="266" mass="26286">MRSVLALLALPTASLAVSLVDFPPRVSGLTSACQAVYTQQIVGCSQSDFSAPASCSVGCIQAMQAMTNPVQQACSHDTNIGGTVINAFLHNAGTQAICGNAASVLATMGTPSTTSMAQTSSAAVVSTTSAASSMVPSSAPQVTTSTADSTDSSSDTSTATDSRSTTISSSSIILTGTSTASAIMISTTATQAATSSGMLVDTSSSPSASKTNAATTSNPQTSADNPNHGGSPFDSQGNLANAGNAVEVLSYGAVAICGLLFAMVWL</sequence>
<feature type="compositionally biased region" description="Polar residues" evidence="1">
    <location>
        <begin position="201"/>
        <end position="225"/>
    </location>
</feature>
<evidence type="ECO:0000256" key="2">
    <source>
        <dbReference type="SAM" id="SignalP"/>
    </source>
</evidence>
<dbReference type="Proteomes" id="UP001310890">
    <property type="component" value="Unassembled WGS sequence"/>
</dbReference>
<feature type="region of interest" description="Disordered" evidence="1">
    <location>
        <begin position="195"/>
        <end position="236"/>
    </location>
</feature>
<protein>
    <recommendedName>
        <fullName evidence="5">Extracellular membrane protein CFEM domain-containing protein</fullName>
    </recommendedName>
</protein>
<keyword evidence="2" id="KW-0732">Signal</keyword>
<feature type="signal peptide" evidence="2">
    <location>
        <begin position="1"/>
        <end position="16"/>
    </location>
</feature>
<evidence type="ECO:0000313" key="4">
    <source>
        <dbReference type="Proteomes" id="UP001310890"/>
    </source>
</evidence>
<reference evidence="3" key="1">
    <citation type="submission" date="2023-08" db="EMBL/GenBank/DDBJ databases">
        <title>Black Yeasts Isolated from many extreme environments.</title>
        <authorList>
            <person name="Coleine C."/>
            <person name="Stajich J.E."/>
            <person name="Selbmann L."/>
        </authorList>
    </citation>
    <scope>NUCLEOTIDE SEQUENCE</scope>
    <source>
        <strain evidence="3">CCFEE 5401</strain>
    </source>
</reference>
<comment type="caution">
    <text evidence="3">The sequence shown here is derived from an EMBL/GenBank/DDBJ whole genome shotgun (WGS) entry which is preliminary data.</text>
</comment>
<dbReference type="AlphaFoldDB" id="A0AAN7TJB6"/>
<gene>
    <name evidence="3" type="ORF">LTR62_000266</name>
</gene>
<evidence type="ECO:0000313" key="3">
    <source>
        <dbReference type="EMBL" id="KAK5119055.1"/>
    </source>
</evidence>
<dbReference type="EMBL" id="JAVRRL010000001">
    <property type="protein sequence ID" value="KAK5119055.1"/>
    <property type="molecule type" value="Genomic_DNA"/>
</dbReference>
<evidence type="ECO:0008006" key="5">
    <source>
        <dbReference type="Google" id="ProtNLM"/>
    </source>
</evidence>
<organism evidence="3 4">
    <name type="scientific">Meristemomyces frigidus</name>
    <dbReference type="NCBI Taxonomy" id="1508187"/>
    <lineage>
        <taxon>Eukaryota</taxon>
        <taxon>Fungi</taxon>
        <taxon>Dikarya</taxon>
        <taxon>Ascomycota</taxon>
        <taxon>Pezizomycotina</taxon>
        <taxon>Dothideomycetes</taxon>
        <taxon>Dothideomycetidae</taxon>
        <taxon>Mycosphaerellales</taxon>
        <taxon>Teratosphaeriaceae</taxon>
        <taxon>Meristemomyces</taxon>
    </lineage>
</organism>
<feature type="region of interest" description="Disordered" evidence="1">
    <location>
        <begin position="131"/>
        <end position="165"/>
    </location>
</feature>
<accession>A0AAN7TJB6</accession>
<proteinExistence type="predicted"/>
<evidence type="ECO:0000256" key="1">
    <source>
        <dbReference type="SAM" id="MobiDB-lite"/>
    </source>
</evidence>